<feature type="compositionally biased region" description="Basic residues" evidence="1">
    <location>
        <begin position="213"/>
        <end position="229"/>
    </location>
</feature>
<organism evidence="2 3">
    <name type="scientific">Syphacia muris</name>
    <dbReference type="NCBI Taxonomy" id="451379"/>
    <lineage>
        <taxon>Eukaryota</taxon>
        <taxon>Metazoa</taxon>
        <taxon>Ecdysozoa</taxon>
        <taxon>Nematoda</taxon>
        <taxon>Chromadorea</taxon>
        <taxon>Rhabditida</taxon>
        <taxon>Spirurina</taxon>
        <taxon>Oxyuridomorpha</taxon>
        <taxon>Oxyuroidea</taxon>
        <taxon>Oxyuridae</taxon>
        <taxon>Syphacia</taxon>
    </lineage>
</organism>
<accession>A0A0N5AVY7</accession>
<keyword evidence="2" id="KW-1185">Reference proteome</keyword>
<dbReference type="AlphaFoldDB" id="A0A0N5AVY7"/>
<dbReference type="WBParaSite" id="SMUV_0000906701-mRNA-1">
    <property type="protein sequence ID" value="SMUV_0000906701-mRNA-1"/>
    <property type="gene ID" value="SMUV_0000906701"/>
</dbReference>
<evidence type="ECO:0000313" key="3">
    <source>
        <dbReference type="WBParaSite" id="SMUV_0000906701-mRNA-1"/>
    </source>
</evidence>
<protein>
    <submittedName>
        <fullName evidence="3">Dentin sialophosphoprotein-like</fullName>
    </submittedName>
</protein>
<evidence type="ECO:0000256" key="1">
    <source>
        <dbReference type="SAM" id="MobiDB-lite"/>
    </source>
</evidence>
<proteinExistence type="predicted"/>
<name>A0A0N5AVY7_9BILA</name>
<evidence type="ECO:0000313" key="2">
    <source>
        <dbReference type="Proteomes" id="UP000046393"/>
    </source>
</evidence>
<feature type="region of interest" description="Disordered" evidence="1">
    <location>
        <begin position="1"/>
        <end position="42"/>
    </location>
</feature>
<reference evidence="3" key="1">
    <citation type="submission" date="2017-02" db="UniProtKB">
        <authorList>
            <consortium name="WormBaseParasite"/>
        </authorList>
    </citation>
    <scope>IDENTIFICATION</scope>
</reference>
<feature type="compositionally biased region" description="Polar residues" evidence="1">
    <location>
        <begin position="115"/>
        <end position="138"/>
    </location>
</feature>
<dbReference type="Proteomes" id="UP000046393">
    <property type="component" value="Unplaced"/>
</dbReference>
<feature type="compositionally biased region" description="Polar residues" evidence="1">
    <location>
        <begin position="64"/>
        <end position="86"/>
    </location>
</feature>
<feature type="region of interest" description="Disordered" evidence="1">
    <location>
        <begin position="56"/>
        <end position="234"/>
    </location>
</feature>
<feature type="compositionally biased region" description="Acidic residues" evidence="1">
    <location>
        <begin position="154"/>
        <end position="170"/>
    </location>
</feature>
<sequence>MSLIRPISVTYSEDDLRKNSRKKSAHGINDVRRNSSANENNEILTAKKNAKYMRVFSPPAPKNCSPNESVSTANDPENWKDQNWSKQSKENTDSGFNRNRTPIKGILKNYDRSGGFNSLPSWKNTNLPRSRNSYVSDRSFQDDSEADPKHYLSDDNEDTDEYENNNDDNDNIGTDGDSFSNLTDAKHRTQSSKHMKTSSDNESDDNDLVALKSLRKSKHQNTRNKSRRTYGKEWSSISLETESGTSRLSTASSQSSVYSYGFLFFLLESVLNLSG</sequence>